<protein>
    <submittedName>
        <fullName evidence="1">RNA-guided endonuclease TnpB family protein</fullName>
    </submittedName>
</protein>
<dbReference type="EMBL" id="JBHLZY010000018">
    <property type="protein sequence ID" value="MFB9769693.1"/>
    <property type="molecule type" value="Genomic_DNA"/>
</dbReference>
<feature type="non-terminal residue" evidence="1">
    <location>
        <position position="181"/>
    </location>
</feature>
<keyword evidence="1" id="KW-0255">Endonuclease</keyword>
<accession>A0ABV5WVG2</accession>
<dbReference type="GO" id="GO:0004519">
    <property type="term" value="F:endonuclease activity"/>
    <property type="evidence" value="ECO:0007669"/>
    <property type="project" value="UniProtKB-KW"/>
</dbReference>
<keyword evidence="2" id="KW-1185">Reference proteome</keyword>
<evidence type="ECO:0000313" key="2">
    <source>
        <dbReference type="Proteomes" id="UP001589691"/>
    </source>
</evidence>
<keyword evidence="1" id="KW-0378">Hydrolase</keyword>
<evidence type="ECO:0000313" key="1">
    <source>
        <dbReference type="EMBL" id="MFB9769693.1"/>
    </source>
</evidence>
<proteinExistence type="predicted"/>
<sequence length="181" mass="21447">MKLEKLSKSVENIYVRRYHVVATPELIEHHARNMQAQNQLWNFGNKYLEKTYGRKHLDRPYPNNKTQKNYVINDIKAKFIKENYNLHRWNATIVGLHSQGANEFLTTLLTNFGEYRKTLYRASKMTMQEKLDYVNNVHGNNPQHRSWYRKGSLNYLRGNNSFKTVSLPNNNQVEIVSAHHI</sequence>
<organism evidence="1 2">
    <name type="scientific">Lactiplantibacillus modestisalitolerans</name>
    <dbReference type="NCBI Taxonomy" id="1457219"/>
    <lineage>
        <taxon>Bacteria</taxon>
        <taxon>Bacillati</taxon>
        <taxon>Bacillota</taxon>
        <taxon>Bacilli</taxon>
        <taxon>Lactobacillales</taxon>
        <taxon>Lactobacillaceae</taxon>
        <taxon>Lactiplantibacillus</taxon>
    </lineage>
</organism>
<comment type="caution">
    <text evidence="1">The sequence shown here is derived from an EMBL/GenBank/DDBJ whole genome shotgun (WGS) entry which is preliminary data.</text>
</comment>
<keyword evidence="1" id="KW-0540">Nuclease</keyword>
<dbReference type="Proteomes" id="UP001589691">
    <property type="component" value="Unassembled WGS sequence"/>
</dbReference>
<gene>
    <name evidence="1" type="ORF">ACFFLI_07420</name>
</gene>
<name>A0ABV5WVG2_9LACO</name>
<reference evidence="1 2" key="1">
    <citation type="submission" date="2024-09" db="EMBL/GenBank/DDBJ databases">
        <authorList>
            <person name="Sun Q."/>
            <person name="Mori K."/>
        </authorList>
    </citation>
    <scope>NUCLEOTIDE SEQUENCE [LARGE SCALE GENOMIC DNA]</scope>
    <source>
        <strain evidence="1 2">TBRC 4576</strain>
    </source>
</reference>